<dbReference type="SUPFAM" id="SSF56601">
    <property type="entry name" value="beta-lactamase/transpeptidase-like"/>
    <property type="match status" value="1"/>
</dbReference>
<protein>
    <submittedName>
        <fullName evidence="3">CubicO group peptidase (Beta-lactamase class C family)</fullName>
    </submittedName>
</protein>
<dbReference type="RefSeq" id="WP_148908629.1">
    <property type="nucleotide sequence ID" value="NZ_VNHX01000010.1"/>
</dbReference>
<dbReference type="Proteomes" id="UP000325105">
    <property type="component" value="Unassembled WGS sequence"/>
</dbReference>
<keyword evidence="1" id="KW-0732">Signal</keyword>
<sequence length="378" mass="42101">MKNLISVTTTLFFLSFLQACFGQQAISDSLKAIGDEFKAVGISVVVVKDGAPVFQTAVGSKNLETGEPLAVTDIFRIASISKSFSATAIMQLVEHGRLSLDADFGELIGFPVRNPKFPNTPITLRMVLSHTSSISDKNGYFNLDVINPEKNPNWRDAYNDYEPGKGYQYCNLNFNMVGAVLERQTGERFDSYIKRRILDPLKLYGGYCVDSLDHSSFVTLYDYDTVSSRFIPQPTAYHPRRAELQTYKLGESTPVFSPTGGMKISAVDLAAYMIMHMNGGEYKGVRLIKPQSSATMQTPVAEGRNYGLALEKTDQILDGIDLVGHTGSAYGLHSAMFFHPKERYGFVLVTNGCIPTYKNDYPLITTRIINFLYRNFIQ</sequence>
<evidence type="ECO:0000313" key="3">
    <source>
        <dbReference type="EMBL" id="TYP95707.1"/>
    </source>
</evidence>
<proteinExistence type="predicted"/>
<dbReference type="InterPro" id="IPR050491">
    <property type="entry name" value="AmpC-like"/>
</dbReference>
<dbReference type="EMBL" id="VNHX01000010">
    <property type="protein sequence ID" value="TYP95707.1"/>
    <property type="molecule type" value="Genomic_DNA"/>
</dbReference>
<gene>
    <name evidence="3" type="ORF">BC792_11034</name>
</gene>
<evidence type="ECO:0000256" key="1">
    <source>
        <dbReference type="SAM" id="SignalP"/>
    </source>
</evidence>
<organism evidence="3 4">
    <name type="scientific">Sphingobacterium allocomposti</name>
    <dbReference type="NCBI Taxonomy" id="415956"/>
    <lineage>
        <taxon>Bacteria</taxon>
        <taxon>Pseudomonadati</taxon>
        <taxon>Bacteroidota</taxon>
        <taxon>Sphingobacteriia</taxon>
        <taxon>Sphingobacteriales</taxon>
        <taxon>Sphingobacteriaceae</taxon>
        <taxon>Sphingobacterium</taxon>
    </lineage>
</organism>
<feature type="domain" description="Beta-lactamase-related" evidence="2">
    <location>
        <begin position="35"/>
        <end position="352"/>
    </location>
</feature>
<accession>A0A5S5DIE4</accession>
<comment type="caution">
    <text evidence="3">The sequence shown here is derived from an EMBL/GenBank/DDBJ whole genome shotgun (WGS) entry which is preliminary data.</text>
</comment>
<dbReference type="OrthoDB" id="846150at2"/>
<dbReference type="PANTHER" id="PTHR46825">
    <property type="entry name" value="D-ALANYL-D-ALANINE-CARBOXYPEPTIDASE/ENDOPEPTIDASE AMPH"/>
    <property type="match status" value="1"/>
</dbReference>
<dbReference type="AlphaFoldDB" id="A0A5S5DIE4"/>
<name>A0A5S5DIE4_9SPHI</name>
<feature type="chain" id="PRO_5024383353" evidence="1">
    <location>
        <begin position="20"/>
        <end position="378"/>
    </location>
</feature>
<keyword evidence="4" id="KW-1185">Reference proteome</keyword>
<dbReference type="PROSITE" id="PS51257">
    <property type="entry name" value="PROKAR_LIPOPROTEIN"/>
    <property type="match status" value="1"/>
</dbReference>
<reference evidence="3 4" key="1">
    <citation type="submission" date="2019-07" db="EMBL/GenBank/DDBJ databases">
        <title>Genomic Encyclopedia of Archaeal and Bacterial Type Strains, Phase II (KMG-II): from individual species to whole genera.</title>
        <authorList>
            <person name="Goeker M."/>
        </authorList>
    </citation>
    <scope>NUCLEOTIDE SEQUENCE [LARGE SCALE GENOMIC DNA]</scope>
    <source>
        <strain evidence="3 4">DSM 18850</strain>
    </source>
</reference>
<evidence type="ECO:0000313" key="4">
    <source>
        <dbReference type="Proteomes" id="UP000325105"/>
    </source>
</evidence>
<feature type="signal peptide" evidence="1">
    <location>
        <begin position="1"/>
        <end position="19"/>
    </location>
</feature>
<dbReference type="InterPro" id="IPR001466">
    <property type="entry name" value="Beta-lactam-related"/>
</dbReference>
<dbReference type="Pfam" id="PF00144">
    <property type="entry name" value="Beta-lactamase"/>
    <property type="match status" value="1"/>
</dbReference>
<dbReference type="PANTHER" id="PTHR46825:SF9">
    <property type="entry name" value="BETA-LACTAMASE-RELATED DOMAIN-CONTAINING PROTEIN"/>
    <property type="match status" value="1"/>
</dbReference>
<evidence type="ECO:0000259" key="2">
    <source>
        <dbReference type="Pfam" id="PF00144"/>
    </source>
</evidence>
<dbReference type="Gene3D" id="3.40.710.10">
    <property type="entry name" value="DD-peptidase/beta-lactamase superfamily"/>
    <property type="match status" value="1"/>
</dbReference>
<dbReference type="InterPro" id="IPR012338">
    <property type="entry name" value="Beta-lactam/transpept-like"/>
</dbReference>